<dbReference type="RefSeq" id="WP_057447067.1">
    <property type="nucleotide sequence ID" value="NZ_LGLN01000039.1"/>
</dbReference>
<proteinExistence type="predicted"/>
<dbReference type="EMBL" id="LGLN01000039">
    <property type="protein sequence ID" value="KPC31412.1"/>
    <property type="molecule type" value="Genomic_DNA"/>
</dbReference>
<protein>
    <submittedName>
        <fullName evidence="1">Uncharacterized protein</fullName>
    </submittedName>
</protein>
<dbReference type="AlphaFoldDB" id="A0A0N0GFF2"/>
<organism evidence="1 2">
    <name type="scientific">Pseudomonas syringae pv. cilantro</name>
    <dbReference type="NCBI Taxonomy" id="81035"/>
    <lineage>
        <taxon>Bacteria</taxon>
        <taxon>Pseudomonadati</taxon>
        <taxon>Pseudomonadota</taxon>
        <taxon>Gammaproteobacteria</taxon>
        <taxon>Pseudomonadales</taxon>
        <taxon>Pseudomonadaceae</taxon>
        <taxon>Pseudomonas</taxon>
        <taxon>Pseudomonas syringae</taxon>
    </lineage>
</organism>
<accession>A0A0N0GFF2</accession>
<name>A0A0N0GFF2_PSESX</name>
<dbReference type="PATRIC" id="fig|81035.3.peg.2980"/>
<evidence type="ECO:0000313" key="1">
    <source>
        <dbReference type="EMBL" id="KPC31412.1"/>
    </source>
</evidence>
<evidence type="ECO:0000313" key="2">
    <source>
        <dbReference type="Proteomes" id="UP000037891"/>
    </source>
</evidence>
<reference evidence="1 2" key="2">
    <citation type="submission" date="2015-10" db="EMBL/GenBank/DDBJ databases">
        <title>Comparative genomics and high-throughput reverse genetic screens identify a new phytobacterial MAMP and an Arabidopsis receptor required for immune elicitation.</title>
        <authorList>
            <person name="Mott G.A."/>
            <person name="Thakur S."/>
            <person name="Wang P.W."/>
            <person name="Desveaux D."/>
            <person name="Guttman D.S."/>
        </authorList>
    </citation>
    <scope>NUCLEOTIDE SEQUENCE [LARGE SCALE GENOMIC DNA]</scope>
    <source>
        <strain evidence="1 2">0788_9</strain>
    </source>
</reference>
<reference evidence="1 2" key="1">
    <citation type="submission" date="2015-07" db="EMBL/GenBank/DDBJ databases">
        <authorList>
            <person name="Noorani M."/>
        </authorList>
    </citation>
    <scope>NUCLEOTIDE SEQUENCE [LARGE SCALE GENOMIC DNA]</scope>
    <source>
        <strain evidence="1 2">0788_9</strain>
    </source>
</reference>
<gene>
    <name evidence="1" type="ORF">ABJ99_2782</name>
</gene>
<sequence>MHDNLLRDFLSLVNSQCTTAGASGFGQSARLFNQAPGILQAKFMGFNTFCNETIDELQVTL</sequence>
<comment type="caution">
    <text evidence="1">The sequence shown here is derived from an EMBL/GenBank/DDBJ whole genome shotgun (WGS) entry which is preliminary data.</text>
</comment>
<dbReference type="Proteomes" id="UP000037891">
    <property type="component" value="Unassembled WGS sequence"/>
</dbReference>